<evidence type="ECO:0000313" key="4">
    <source>
        <dbReference type="Proteomes" id="UP001465755"/>
    </source>
</evidence>
<gene>
    <name evidence="3" type="ORF">WJX73_005024</name>
</gene>
<keyword evidence="2" id="KW-0472">Membrane</keyword>
<organism evidence="3 4">
    <name type="scientific">Symbiochloris irregularis</name>
    <dbReference type="NCBI Taxonomy" id="706552"/>
    <lineage>
        <taxon>Eukaryota</taxon>
        <taxon>Viridiplantae</taxon>
        <taxon>Chlorophyta</taxon>
        <taxon>core chlorophytes</taxon>
        <taxon>Trebouxiophyceae</taxon>
        <taxon>Trebouxiales</taxon>
        <taxon>Trebouxiaceae</taxon>
        <taxon>Symbiochloris</taxon>
    </lineage>
</organism>
<feature type="transmembrane region" description="Helical" evidence="2">
    <location>
        <begin position="377"/>
        <end position="399"/>
    </location>
</feature>
<accession>A0AAW1P2U2</accession>
<keyword evidence="2" id="KW-1133">Transmembrane helix</keyword>
<comment type="caution">
    <text evidence="3">The sequence shown here is derived from an EMBL/GenBank/DDBJ whole genome shotgun (WGS) entry which is preliminary data.</text>
</comment>
<protein>
    <recommendedName>
        <fullName evidence="5">Iron-sulfur cluster biosynthesis family protein</fullName>
    </recommendedName>
</protein>
<evidence type="ECO:0008006" key="5">
    <source>
        <dbReference type="Google" id="ProtNLM"/>
    </source>
</evidence>
<evidence type="ECO:0000256" key="1">
    <source>
        <dbReference type="SAM" id="MobiDB-lite"/>
    </source>
</evidence>
<dbReference type="GO" id="GO:0009941">
    <property type="term" value="C:chloroplast envelope"/>
    <property type="evidence" value="ECO:0007669"/>
    <property type="project" value="TreeGrafter"/>
</dbReference>
<keyword evidence="4" id="KW-1185">Reference proteome</keyword>
<proteinExistence type="predicted"/>
<dbReference type="EMBL" id="JALJOQ010000061">
    <property type="protein sequence ID" value="KAK9803218.1"/>
    <property type="molecule type" value="Genomic_DNA"/>
</dbReference>
<dbReference type="InterPro" id="IPR044200">
    <property type="entry name" value="At5g03900-like"/>
</dbReference>
<dbReference type="Proteomes" id="UP001465755">
    <property type="component" value="Unassembled WGS sequence"/>
</dbReference>
<feature type="transmembrane region" description="Helical" evidence="2">
    <location>
        <begin position="149"/>
        <end position="171"/>
    </location>
</feature>
<name>A0AAW1P2U2_9CHLO</name>
<dbReference type="PANTHER" id="PTHR47380:SF4">
    <property type="entry name" value="OS02G0533000 PROTEIN"/>
    <property type="match status" value="1"/>
</dbReference>
<dbReference type="AlphaFoldDB" id="A0AAW1P2U2"/>
<keyword evidence="2" id="KW-0812">Transmembrane</keyword>
<feature type="region of interest" description="Disordered" evidence="1">
    <location>
        <begin position="476"/>
        <end position="506"/>
    </location>
</feature>
<sequence length="516" mass="57052">MTLTRGLQGPTCLFTSAPLSVPRTASQLLTQQIISRQQSQRHASTRSASITADSSNYRDRVQSAVEALGYEVTPGDVSAKAGVTLAEAEEALTALAADSLGTLKVSGQGDIVYCFRRDFKSVILSRSLFLRMVPKLAATGKALATGGRVAFGAALFSSVALVYISIMVLMSSDREGNDRGRGRGPSMIYFMDSPFSRRRPVRYGEAEPNSMDFLQAVFSFVLGDGDPNRTYQEERWQAVGNFIKSRGGVVTAEELAPYMDHKAEYSALNPENNEESYMLPALIRFNGSPELDQQGNILYHFPSLQVSGNTPAPRPLPPRAQLEHRWQLTQASPSQKAGVMALAAVNIVGVLILQTLLNSRSIALAIAKGTEVGAYAVWISRFMPFLQIYAASFIVVPIIRQLLNASRNRRIDARNDSRTKAHALLKEPTRVISQKLQTARDAAKHRRITDKDVIYRSDRNQSDQLRDFEAEEFDRRLAQTGREQSGRQQSSKDFQAAKERRGDSALAQVRKLFKES</sequence>
<evidence type="ECO:0000313" key="3">
    <source>
        <dbReference type="EMBL" id="KAK9803218.1"/>
    </source>
</evidence>
<feature type="transmembrane region" description="Helical" evidence="2">
    <location>
        <begin position="337"/>
        <end position="357"/>
    </location>
</feature>
<reference evidence="3 4" key="1">
    <citation type="journal article" date="2024" name="Nat. Commun.">
        <title>Phylogenomics reveals the evolutionary origins of lichenization in chlorophyte algae.</title>
        <authorList>
            <person name="Puginier C."/>
            <person name="Libourel C."/>
            <person name="Otte J."/>
            <person name="Skaloud P."/>
            <person name="Haon M."/>
            <person name="Grisel S."/>
            <person name="Petersen M."/>
            <person name="Berrin J.G."/>
            <person name="Delaux P.M."/>
            <person name="Dal Grande F."/>
            <person name="Keller J."/>
        </authorList>
    </citation>
    <scope>NUCLEOTIDE SEQUENCE [LARGE SCALE GENOMIC DNA]</scope>
    <source>
        <strain evidence="3 4">SAG 2036</strain>
    </source>
</reference>
<dbReference type="PANTHER" id="PTHR47380">
    <property type="entry name" value="OS02G0533000 PROTEIN"/>
    <property type="match status" value="1"/>
</dbReference>
<feature type="compositionally biased region" description="Polar residues" evidence="1">
    <location>
        <begin position="481"/>
        <end position="493"/>
    </location>
</feature>
<evidence type="ECO:0000256" key="2">
    <source>
        <dbReference type="SAM" id="Phobius"/>
    </source>
</evidence>